<dbReference type="GO" id="GO:0016020">
    <property type="term" value="C:membrane"/>
    <property type="evidence" value="ECO:0007669"/>
    <property type="project" value="InterPro"/>
</dbReference>
<feature type="domain" description="SecA Wing/Scaffold" evidence="2">
    <location>
        <begin position="1"/>
        <end position="38"/>
    </location>
</feature>
<dbReference type="PANTHER" id="PTHR33747">
    <property type="entry name" value="UPF0225 PROTEIN SCO1677"/>
    <property type="match status" value="1"/>
</dbReference>
<evidence type="ECO:0000259" key="2">
    <source>
        <dbReference type="Pfam" id="PF07516"/>
    </source>
</evidence>
<evidence type="ECO:0000313" key="3">
    <source>
        <dbReference type="EMBL" id="GAH81933.1"/>
    </source>
</evidence>
<dbReference type="GO" id="GO:0017038">
    <property type="term" value="P:protein import"/>
    <property type="evidence" value="ECO:0007669"/>
    <property type="project" value="InterPro"/>
</dbReference>
<dbReference type="AlphaFoldDB" id="X1KIN2"/>
<reference evidence="3" key="1">
    <citation type="journal article" date="2014" name="Front. Microbiol.">
        <title>High frequency of phylogenetically diverse reductive dehalogenase-homologous genes in deep subseafloor sedimentary metagenomes.</title>
        <authorList>
            <person name="Kawai M."/>
            <person name="Futagami T."/>
            <person name="Toyoda A."/>
            <person name="Takaki Y."/>
            <person name="Nishi S."/>
            <person name="Hori S."/>
            <person name="Arai W."/>
            <person name="Tsubouchi T."/>
            <person name="Morono Y."/>
            <person name="Uchiyama I."/>
            <person name="Ito T."/>
            <person name="Fujiyama A."/>
            <person name="Inagaki F."/>
            <person name="Takami H."/>
        </authorList>
    </citation>
    <scope>NUCLEOTIDE SEQUENCE</scope>
    <source>
        <strain evidence="3">Expedition CK06-06</strain>
    </source>
</reference>
<keyword evidence="1" id="KW-0963">Cytoplasm</keyword>
<gene>
    <name evidence="3" type="ORF">S03H2_55643</name>
</gene>
<dbReference type="SUPFAM" id="SSF81886">
    <property type="entry name" value="Helical scaffold and wing domains of SecA"/>
    <property type="match status" value="1"/>
</dbReference>
<dbReference type="EMBL" id="BARU01035560">
    <property type="protein sequence ID" value="GAH81933.1"/>
    <property type="molecule type" value="Genomic_DNA"/>
</dbReference>
<proteinExistence type="predicted"/>
<dbReference type="InterPro" id="IPR004027">
    <property type="entry name" value="SEC_C_motif"/>
</dbReference>
<accession>X1KIN2</accession>
<feature type="non-terminal residue" evidence="3">
    <location>
        <position position="1"/>
    </location>
</feature>
<evidence type="ECO:0000256" key="1">
    <source>
        <dbReference type="ARBA" id="ARBA00022490"/>
    </source>
</evidence>
<dbReference type="Gene3D" id="3.10.450.50">
    <property type="match status" value="1"/>
</dbReference>
<protein>
    <recommendedName>
        <fullName evidence="2">SecA Wing/Scaffold domain-containing protein</fullName>
    </recommendedName>
</protein>
<dbReference type="Pfam" id="PF02810">
    <property type="entry name" value="SEC-C"/>
    <property type="match status" value="1"/>
</dbReference>
<comment type="caution">
    <text evidence="3">The sequence shown here is derived from an EMBL/GenBank/DDBJ whole genome shotgun (WGS) entry which is preliminary data.</text>
</comment>
<dbReference type="Pfam" id="PF07516">
    <property type="entry name" value="SecA_SW"/>
    <property type="match status" value="1"/>
</dbReference>
<name>X1KIN2_9ZZZZ</name>
<organism evidence="3">
    <name type="scientific">marine sediment metagenome</name>
    <dbReference type="NCBI Taxonomy" id="412755"/>
    <lineage>
        <taxon>unclassified sequences</taxon>
        <taxon>metagenomes</taxon>
        <taxon>ecological metagenomes</taxon>
    </lineage>
</organism>
<dbReference type="PANTHER" id="PTHR33747:SF1">
    <property type="entry name" value="ADENYLATE CYCLASE-ASSOCIATED CAP C-TERMINAL DOMAIN-CONTAINING PROTEIN"/>
    <property type="match status" value="1"/>
</dbReference>
<dbReference type="InterPro" id="IPR036266">
    <property type="entry name" value="SecA_Wing/Scaffold_sf"/>
</dbReference>
<sequence length="82" mass="9210">AYGQQDPLVEYKKEGHRLFNLLLQNIDNTIADMLLKVELKQGPVPEQAQQRIIQDKPGKKKIGRNSPCPCGSGLKYKKCCGK</sequence>
<dbReference type="InterPro" id="IPR011116">
    <property type="entry name" value="SecA_Wing/Scaffold"/>
</dbReference>